<proteinExistence type="predicted"/>
<feature type="non-terminal residue" evidence="1">
    <location>
        <position position="1"/>
    </location>
</feature>
<name>A0A1B6GER1_9HEMI</name>
<protein>
    <submittedName>
        <fullName evidence="1">Uncharacterized protein</fullName>
    </submittedName>
</protein>
<gene>
    <name evidence="1" type="ORF">g.28790</name>
</gene>
<accession>A0A1B6GER1</accession>
<dbReference type="EMBL" id="GECZ01008869">
    <property type="protein sequence ID" value="JAS60900.1"/>
    <property type="molecule type" value="Transcribed_RNA"/>
</dbReference>
<sequence length="140" mass="16030">VFWNDILGQVSKTSEILQNPRLDIDTASLLSSLNSLIESKQDSYEECGERASDLAKGEVGGEKYEEKRMRKTNVRLATLDSAQAPEVDLTPSNRFRIESFIPVIDELERALHKRLQAYQQVDARFGFSANCMKFLWKKCR</sequence>
<dbReference type="AlphaFoldDB" id="A0A1B6GER1"/>
<organism evidence="1">
    <name type="scientific">Cuerna arida</name>
    <dbReference type="NCBI Taxonomy" id="1464854"/>
    <lineage>
        <taxon>Eukaryota</taxon>
        <taxon>Metazoa</taxon>
        <taxon>Ecdysozoa</taxon>
        <taxon>Arthropoda</taxon>
        <taxon>Hexapoda</taxon>
        <taxon>Insecta</taxon>
        <taxon>Pterygota</taxon>
        <taxon>Neoptera</taxon>
        <taxon>Paraneoptera</taxon>
        <taxon>Hemiptera</taxon>
        <taxon>Auchenorrhyncha</taxon>
        <taxon>Membracoidea</taxon>
        <taxon>Cicadellidae</taxon>
        <taxon>Cicadellinae</taxon>
        <taxon>Proconiini</taxon>
        <taxon>Cuerna</taxon>
    </lineage>
</organism>
<evidence type="ECO:0000313" key="1">
    <source>
        <dbReference type="EMBL" id="JAS60900.1"/>
    </source>
</evidence>
<reference evidence="1" key="1">
    <citation type="submission" date="2015-11" db="EMBL/GenBank/DDBJ databases">
        <title>De novo transcriptome assembly of four potential Pierce s Disease insect vectors from Arizona vineyards.</title>
        <authorList>
            <person name="Tassone E.E."/>
        </authorList>
    </citation>
    <scope>NUCLEOTIDE SEQUENCE</scope>
</reference>